<dbReference type="InterPro" id="IPR029526">
    <property type="entry name" value="PGBD"/>
</dbReference>
<keyword evidence="3" id="KW-1185">Reference proteome</keyword>
<evidence type="ECO:0000313" key="2">
    <source>
        <dbReference type="EMBL" id="KAH9374463.1"/>
    </source>
</evidence>
<dbReference type="OMA" id="YWENHIS"/>
<sequence length="461" mass="52516">MGVVKYPRLRLYWKPVLKTEMFAIVDMSRNRFEKLRNCLHIVDVTKENNSSDRLWKVRPLLTSFKQRCHNITLEERLCIDEQIIPFKGKLDIKQYVKGKPKPWGVKVYMLCGAAGIIYDFLIYQGSTTCLNPDQKKEFGVTGALVLHFTSRIPDGLGHKMFFDNFFTSLPVIRELDKKKIYAAGTIRIDRMQKCPLKSEKELKKAGRGSHDTLVSSDGKIAITRWLDNRAVNMASNFLAVEEECVSQWSKTDGAFIEVKRPAVVQEYNQSMGGVDKTDFLVSLYCTNIRSRKWTLRVIAHFMNLAVTNSWLEYRRNAEQQGLRVNDQMDLLDFTLHVVDALAKAGVAVASRKRGRPSSFPMQPLKKLQCGNRRPVEDVRTRATHANCVAPIPEAYGDEDFADDATVVLVKTSPDLQSEKNSRKKVEDAVKLTCSQVMEHIEALKIYSLQQNNCSSEVLQLA</sequence>
<accession>A0A9J6GIK6</accession>
<dbReference type="Pfam" id="PF13843">
    <property type="entry name" value="DDE_Tnp_1_7"/>
    <property type="match status" value="1"/>
</dbReference>
<dbReference type="PANTHER" id="PTHR47272:SF2">
    <property type="entry name" value="PIGGYBAC TRANSPOSABLE ELEMENT-DERIVED PROTEIN 3-LIKE"/>
    <property type="match status" value="1"/>
</dbReference>
<evidence type="ECO:0000259" key="1">
    <source>
        <dbReference type="Pfam" id="PF13843"/>
    </source>
</evidence>
<proteinExistence type="predicted"/>
<comment type="caution">
    <text evidence="2">The sequence shown here is derived from an EMBL/GenBank/DDBJ whole genome shotgun (WGS) entry which is preliminary data.</text>
</comment>
<dbReference type="Proteomes" id="UP000821853">
    <property type="component" value="Chromosome 4"/>
</dbReference>
<organism evidence="2 3">
    <name type="scientific">Haemaphysalis longicornis</name>
    <name type="common">Bush tick</name>
    <dbReference type="NCBI Taxonomy" id="44386"/>
    <lineage>
        <taxon>Eukaryota</taxon>
        <taxon>Metazoa</taxon>
        <taxon>Ecdysozoa</taxon>
        <taxon>Arthropoda</taxon>
        <taxon>Chelicerata</taxon>
        <taxon>Arachnida</taxon>
        <taxon>Acari</taxon>
        <taxon>Parasitiformes</taxon>
        <taxon>Ixodida</taxon>
        <taxon>Ixodoidea</taxon>
        <taxon>Ixodidae</taxon>
        <taxon>Haemaphysalinae</taxon>
        <taxon>Haemaphysalis</taxon>
    </lineage>
</organism>
<protein>
    <recommendedName>
        <fullName evidence="1">PiggyBac transposable element-derived protein domain-containing protein</fullName>
    </recommendedName>
</protein>
<gene>
    <name evidence="2" type="ORF">HPB48_016199</name>
</gene>
<dbReference type="OrthoDB" id="6514910at2759"/>
<feature type="domain" description="PiggyBac transposable element-derived protein" evidence="1">
    <location>
        <begin position="1"/>
        <end position="310"/>
    </location>
</feature>
<evidence type="ECO:0000313" key="3">
    <source>
        <dbReference type="Proteomes" id="UP000821853"/>
    </source>
</evidence>
<dbReference type="PANTHER" id="PTHR47272">
    <property type="entry name" value="DDE_TNP_1_7 DOMAIN-CONTAINING PROTEIN"/>
    <property type="match status" value="1"/>
</dbReference>
<name>A0A9J6GIK6_HAELO</name>
<dbReference type="VEuPathDB" id="VectorBase:HLOH_049191"/>
<dbReference type="EMBL" id="JABSTR010000006">
    <property type="protein sequence ID" value="KAH9374463.1"/>
    <property type="molecule type" value="Genomic_DNA"/>
</dbReference>
<reference evidence="2 3" key="1">
    <citation type="journal article" date="2020" name="Cell">
        <title>Large-Scale Comparative Analyses of Tick Genomes Elucidate Their Genetic Diversity and Vector Capacities.</title>
        <authorList>
            <consortium name="Tick Genome and Microbiome Consortium (TIGMIC)"/>
            <person name="Jia N."/>
            <person name="Wang J."/>
            <person name="Shi W."/>
            <person name="Du L."/>
            <person name="Sun Y."/>
            <person name="Zhan W."/>
            <person name="Jiang J.F."/>
            <person name="Wang Q."/>
            <person name="Zhang B."/>
            <person name="Ji P."/>
            <person name="Bell-Sakyi L."/>
            <person name="Cui X.M."/>
            <person name="Yuan T.T."/>
            <person name="Jiang B.G."/>
            <person name="Yang W.F."/>
            <person name="Lam T.T."/>
            <person name="Chang Q.C."/>
            <person name="Ding S.J."/>
            <person name="Wang X.J."/>
            <person name="Zhu J.G."/>
            <person name="Ruan X.D."/>
            <person name="Zhao L."/>
            <person name="Wei J.T."/>
            <person name="Ye R.Z."/>
            <person name="Que T.C."/>
            <person name="Du C.H."/>
            <person name="Zhou Y.H."/>
            <person name="Cheng J.X."/>
            <person name="Dai P.F."/>
            <person name="Guo W.B."/>
            <person name="Han X.H."/>
            <person name="Huang E.J."/>
            <person name="Li L.F."/>
            <person name="Wei W."/>
            <person name="Gao Y.C."/>
            <person name="Liu J.Z."/>
            <person name="Shao H.Z."/>
            <person name="Wang X."/>
            <person name="Wang C.C."/>
            <person name="Yang T.C."/>
            <person name="Huo Q.B."/>
            <person name="Li W."/>
            <person name="Chen H.Y."/>
            <person name="Chen S.E."/>
            <person name="Zhou L.G."/>
            <person name="Ni X.B."/>
            <person name="Tian J.H."/>
            <person name="Sheng Y."/>
            <person name="Liu T."/>
            <person name="Pan Y.S."/>
            <person name="Xia L.Y."/>
            <person name="Li J."/>
            <person name="Zhao F."/>
            <person name="Cao W.C."/>
        </authorList>
    </citation>
    <scope>NUCLEOTIDE SEQUENCE [LARGE SCALE GENOMIC DNA]</scope>
    <source>
        <strain evidence="2">HaeL-2018</strain>
    </source>
</reference>
<dbReference type="AlphaFoldDB" id="A0A9J6GIK6"/>